<accession>A0A9P3UH42</accession>
<comment type="caution">
    <text evidence="2">The sequence shown here is derived from an EMBL/GenBank/DDBJ whole genome shotgun (WGS) entry which is preliminary data.</text>
</comment>
<keyword evidence="1" id="KW-0732">Signal</keyword>
<organism evidence="2 3">
    <name type="scientific">Lyophyllum shimeji</name>
    <name type="common">Hon-shimeji</name>
    <name type="synonym">Tricholoma shimeji</name>
    <dbReference type="NCBI Taxonomy" id="47721"/>
    <lineage>
        <taxon>Eukaryota</taxon>
        <taxon>Fungi</taxon>
        <taxon>Dikarya</taxon>
        <taxon>Basidiomycota</taxon>
        <taxon>Agaricomycotina</taxon>
        <taxon>Agaricomycetes</taxon>
        <taxon>Agaricomycetidae</taxon>
        <taxon>Agaricales</taxon>
        <taxon>Tricholomatineae</taxon>
        <taxon>Lyophyllaceae</taxon>
        <taxon>Lyophyllum</taxon>
    </lineage>
</organism>
<feature type="signal peptide" evidence="1">
    <location>
        <begin position="1"/>
        <end position="24"/>
    </location>
</feature>
<dbReference type="OrthoDB" id="3792661at2759"/>
<evidence type="ECO:0000256" key="1">
    <source>
        <dbReference type="SAM" id="SignalP"/>
    </source>
</evidence>
<evidence type="ECO:0000313" key="3">
    <source>
        <dbReference type="Proteomes" id="UP001063166"/>
    </source>
</evidence>
<evidence type="ECO:0000313" key="2">
    <source>
        <dbReference type="EMBL" id="GLB33159.1"/>
    </source>
</evidence>
<dbReference type="AlphaFoldDB" id="A0A9P3UH42"/>
<sequence length="298" mass="33636">MLQHHHLLYLVLFVYSFLPPLITSQWADNHYAGTQFIFYNGTISGRFVHPPGQSSCPDYHLGPHALTSLFVGVNPPWDDNPFFFDLYHISSTDSLVNTYDSIYNLEFTTAAYVCMKYDQPCGVVEFMPYWFLPVEMVNLTDTKVERVSVGAETGYRVRGDEKTWVGDGTVINDLEVRIPGEDTWQEGCMGSLHYTWNSSIPFTYDMTFSNTTASATFFLNAPYGALTLQFSGDRADSRPHKWPFPAIGLNTSNPTKPTFTYSNGTAFSFVHDPYDERCIEDCAITDLGSQGEEVVIFS</sequence>
<dbReference type="EMBL" id="BRPK01000001">
    <property type="protein sequence ID" value="GLB33159.1"/>
    <property type="molecule type" value="Genomic_DNA"/>
</dbReference>
<proteinExistence type="predicted"/>
<feature type="chain" id="PRO_5040302930" evidence="1">
    <location>
        <begin position="25"/>
        <end position="298"/>
    </location>
</feature>
<reference evidence="2" key="1">
    <citation type="submission" date="2022-07" db="EMBL/GenBank/DDBJ databases">
        <title>The genome of Lyophyllum shimeji provides insight into the initial evolution of ectomycorrhizal fungal genome.</title>
        <authorList>
            <person name="Kobayashi Y."/>
            <person name="Shibata T."/>
            <person name="Hirakawa H."/>
            <person name="Shigenobu S."/>
            <person name="Nishiyama T."/>
            <person name="Yamada A."/>
            <person name="Hasebe M."/>
            <person name="Kawaguchi M."/>
        </authorList>
    </citation>
    <scope>NUCLEOTIDE SEQUENCE</scope>
    <source>
        <strain evidence="2">AT787</strain>
    </source>
</reference>
<dbReference type="Proteomes" id="UP001063166">
    <property type="component" value="Unassembled WGS sequence"/>
</dbReference>
<keyword evidence="3" id="KW-1185">Reference proteome</keyword>
<gene>
    <name evidence="2" type="ORF">LshimejAT787_0100440</name>
</gene>
<protein>
    <submittedName>
        <fullName evidence="2">Uncharacterized protein</fullName>
    </submittedName>
</protein>
<name>A0A9P3UH42_LYOSH</name>